<gene>
    <name evidence="2" type="ORF">TRIP_B30037</name>
</gene>
<evidence type="ECO:0000313" key="2">
    <source>
        <dbReference type="EMBL" id="VBB43609.1"/>
    </source>
</evidence>
<sequence>MANIRALSRILCRVPDYAALHGMVLPYSTLAPRVEHARRKETDFDRKSSPFPTAYSYLLRIYHSVVNPSKPPALPGRRTKFDNSEPFLKSL</sequence>
<organism evidence="2">
    <name type="scientific">Uncultured Desulfatiglans sp</name>
    <dbReference type="NCBI Taxonomy" id="1748965"/>
    <lineage>
        <taxon>Bacteria</taxon>
        <taxon>Pseudomonadati</taxon>
        <taxon>Thermodesulfobacteriota</taxon>
        <taxon>Desulfobacteria</taxon>
        <taxon>Desulfatiglandales</taxon>
        <taxon>Desulfatiglandaceae</taxon>
        <taxon>Desulfatiglans</taxon>
        <taxon>environmental samples</taxon>
    </lineage>
</organism>
<reference evidence="2" key="1">
    <citation type="submission" date="2018-07" db="EMBL/GenBank/DDBJ databases">
        <authorList>
            <consortium name="Genoscope - CEA"/>
            <person name="William W."/>
        </authorList>
    </citation>
    <scope>NUCLEOTIDE SEQUENCE</scope>
    <source>
        <strain evidence="2">IK1</strain>
    </source>
</reference>
<dbReference type="AlphaFoldDB" id="A0A653A6A8"/>
<dbReference type="EMBL" id="UPXX01000023">
    <property type="protein sequence ID" value="VBB43609.1"/>
    <property type="molecule type" value="Genomic_DNA"/>
</dbReference>
<proteinExistence type="predicted"/>
<name>A0A653A6A8_UNCDX</name>
<evidence type="ECO:0000256" key="1">
    <source>
        <dbReference type="SAM" id="MobiDB-lite"/>
    </source>
</evidence>
<protein>
    <submittedName>
        <fullName evidence="2">Uncharacterized protein</fullName>
    </submittedName>
</protein>
<feature type="region of interest" description="Disordered" evidence="1">
    <location>
        <begin position="69"/>
        <end position="91"/>
    </location>
</feature>
<accession>A0A653A6A8</accession>